<dbReference type="GO" id="GO:0043565">
    <property type="term" value="F:sequence-specific DNA binding"/>
    <property type="evidence" value="ECO:0007669"/>
    <property type="project" value="InterPro"/>
</dbReference>
<dbReference type="RefSeq" id="WP_074750238.1">
    <property type="nucleotide sequence ID" value="NZ_CAXVJC010000014.1"/>
</dbReference>
<organism evidence="2 3">
    <name type="scientific">Lactococcus garvieae</name>
    <dbReference type="NCBI Taxonomy" id="1363"/>
    <lineage>
        <taxon>Bacteria</taxon>
        <taxon>Bacillati</taxon>
        <taxon>Bacillota</taxon>
        <taxon>Bacilli</taxon>
        <taxon>Lactobacillales</taxon>
        <taxon>Streptococcaceae</taxon>
        <taxon>Lactococcus</taxon>
    </lineage>
</organism>
<dbReference type="Pfam" id="PF13556">
    <property type="entry name" value="HTH_30"/>
    <property type="match status" value="1"/>
</dbReference>
<dbReference type="Proteomes" id="UP000181969">
    <property type="component" value="Unassembled WGS sequence"/>
</dbReference>
<accession>A0A1I4F5M7</accession>
<reference evidence="2 3" key="1">
    <citation type="submission" date="2016-10" db="EMBL/GenBank/DDBJ databases">
        <authorList>
            <person name="de Groot N.N."/>
        </authorList>
    </citation>
    <scope>NUCLEOTIDE SEQUENCE [LARGE SCALE GENOMIC DNA]</scope>
    <source>
        <strain evidence="2 3">M79</strain>
    </source>
</reference>
<feature type="domain" description="PucR C-terminal helix-turn-helix" evidence="1">
    <location>
        <begin position="171"/>
        <end position="211"/>
    </location>
</feature>
<dbReference type="InterPro" id="IPR002197">
    <property type="entry name" value="HTH_Fis"/>
</dbReference>
<dbReference type="SUPFAM" id="SSF46689">
    <property type="entry name" value="Homeodomain-like"/>
    <property type="match status" value="1"/>
</dbReference>
<gene>
    <name evidence="2" type="ORF">SAMN05216438_101417</name>
</gene>
<dbReference type="InterPro" id="IPR025736">
    <property type="entry name" value="PucR_C-HTH_dom"/>
</dbReference>
<dbReference type="EMBL" id="FOTJ01000001">
    <property type="protein sequence ID" value="SFL12763.1"/>
    <property type="molecule type" value="Genomic_DNA"/>
</dbReference>
<name>A0A1I4F5M7_9LACT</name>
<protein>
    <submittedName>
        <fullName evidence="2">PucR C-terminal helix-turn-helix domain-containing protein</fullName>
    </submittedName>
</protein>
<sequence length="225" mass="25782">MEIEKIKELYRNVEEAELNQRERTLIALLSEQNTDFSSLPLGRFRILQFAVADFSELVENIKFILPDVIQENTGKQFVIEEYTGNNLSKSELADSLKVLSQDMGEKLHYYIGSFSSKEGLEQVYQEEKEFFQQKASFSESILTQGLHHVESLLLNNIRQELLQSPEDKALVRALYTTYGNQAAAAKLLYVHRNTLLNKVKKYEQKYGLQLVGSDLVLAFGLIGHE</sequence>
<evidence type="ECO:0000313" key="3">
    <source>
        <dbReference type="Proteomes" id="UP000181969"/>
    </source>
</evidence>
<evidence type="ECO:0000259" key="1">
    <source>
        <dbReference type="Pfam" id="PF13556"/>
    </source>
</evidence>
<dbReference type="AlphaFoldDB" id="A0A1I4F5M7"/>
<dbReference type="Gene3D" id="1.10.10.60">
    <property type="entry name" value="Homeodomain-like"/>
    <property type="match status" value="1"/>
</dbReference>
<dbReference type="InterPro" id="IPR009057">
    <property type="entry name" value="Homeodomain-like_sf"/>
</dbReference>
<dbReference type="OrthoDB" id="9792148at2"/>
<proteinExistence type="predicted"/>
<evidence type="ECO:0000313" key="2">
    <source>
        <dbReference type="EMBL" id="SFL12763.1"/>
    </source>
</evidence>
<dbReference type="PRINTS" id="PR01590">
    <property type="entry name" value="HTHFIS"/>
</dbReference>